<dbReference type="AlphaFoldDB" id="A0AAD3TT15"/>
<keyword evidence="3" id="KW-0560">Oxidoreductase</keyword>
<reference evidence="5" key="1">
    <citation type="journal article" date="2023" name="BMC Genomics">
        <title>Chromosome-level genome assemblies of Cutaneotrichosporon spp. (Trichosporonales, Basidiomycota) reveal imbalanced evolution between nucleotide sequences and chromosome synteny.</title>
        <authorList>
            <person name="Kobayashi Y."/>
            <person name="Kayamori A."/>
            <person name="Aoki K."/>
            <person name="Shiwa Y."/>
            <person name="Matsutani M."/>
            <person name="Fujita N."/>
            <person name="Sugita T."/>
            <person name="Iwasaki W."/>
            <person name="Tanaka N."/>
            <person name="Takashima M."/>
        </authorList>
    </citation>
    <scope>NUCLEOTIDE SEQUENCE</scope>
    <source>
        <strain evidence="5">HIS016</strain>
    </source>
</reference>
<accession>A0AAD3TT15</accession>
<evidence type="ECO:0000259" key="4">
    <source>
        <dbReference type="PROSITE" id="PS50048"/>
    </source>
</evidence>
<organism evidence="5 6">
    <name type="scientific">Cutaneotrichosporon spelunceum</name>
    <dbReference type="NCBI Taxonomy" id="1672016"/>
    <lineage>
        <taxon>Eukaryota</taxon>
        <taxon>Fungi</taxon>
        <taxon>Dikarya</taxon>
        <taxon>Basidiomycota</taxon>
        <taxon>Agaricomycotina</taxon>
        <taxon>Tremellomycetes</taxon>
        <taxon>Trichosporonales</taxon>
        <taxon>Trichosporonaceae</taxon>
        <taxon>Cutaneotrichosporon</taxon>
    </lineage>
</organism>
<dbReference type="Pfam" id="PF01494">
    <property type="entry name" value="FAD_binding_3"/>
    <property type="match status" value="1"/>
</dbReference>
<reference evidence="5" key="2">
    <citation type="submission" date="2023-06" db="EMBL/GenBank/DDBJ databases">
        <authorList>
            <person name="Kobayashi Y."/>
            <person name="Kayamori A."/>
            <person name="Aoki K."/>
            <person name="Shiwa Y."/>
            <person name="Fujita N."/>
            <person name="Sugita T."/>
            <person name="Iwasaki W."/>
            <person name="Tanaka N."/>
            <person name="Takashima M."/>
        </authorList>
    </citation>
    <scope>NUCLEOTIDE SEQUENCE</scope>
    <source>
        <strain evidence="5">HIS016</strain>
    </source>
</reference>
<evidence type="ECO:0000256" key="2">
    <source>
        <dbReference type="ARBA" id="ARBA00022827"/>
    </source>
</evidence>
<dbReference type="CDD" id="cd00067">
    <property type="entry name" value="GAL4"/>
    <property type="match status" value="1"/>
</dbReference>
<dbReference type="GO" id="GO:0000981">
    <property type="term" value="F:DNA-binding transcription factor activity, RNA polymerase II-specific"/>
    <property type="evidence" value="ECO:0007669"/>
    <property type="project" value="InterPro"/>
</dbReference>
<evidence type="ECO:0000313" key="5">
    <source>
        <dbReference type="EMBL" id="GMK56148.1"/>
    </source>
</evidence>
<dbReference type="GO" id="GO:0019622">
    <property type="term" value="P:3-(3-hydroxy)phenylpropionate catabolic process"/>
    <property type="evidence" value="ECO:0007669"/>
    <property type="project" value="TreeGrafter"/>
</dbReference>
<dbReference type="GO" id="GO:0008270">
    <property type="term" value="F:zinc ion binding"/>
    <property type="evidence" value="ECO:0007669"/>
    <property type="project" value="InterPro"/>
</dbReference>
<dbReference type="PROSITE" id="PS50048">
    <property type="entry name" value="ZN2_CY6_FUNGAL_2"/>
    <property type="match status" value="1"/>
</dbReference>
<dbReference type="GO" id="GO:0008688">
    <property type="term" value="F:3-(3-hydroxyphenyl)propionate hydroxylase activity"/>
    <property type="evidence" value="ECO:0007669"/>
    <property type="project" value="TreeGrafter"/>
</dbReference>
<dbReference type="Gene3D" id="3.50.50.60">
    <property type="entry name" value="FAD/NAD(P)-binding domain"/>
    <property type="match status" value="1"/>
</dbReference>
<comment type="caution">
    <text evidence="5">The sequence shown here is derived from an EMBL/GenBank/DDBJ whole genome shotgun (WGS) entry which is preliminary data.</text>
</comment>
<dbReference type="InterPro" id="IPR002938">
    <property type="entry name" value="FAD-bd"/>
</dbReference>
<dbReference type="PRINTS" id="PR00420">
    <property type="entry name" value="RNGMNOXGNASE"/>
</dbReference>
<protein>
    <recommendedName>
        <fullName evidence="4">Zn(2)-C6 fungal-type domain-containing protein</fullName>
    </recommendedName>
</protein>
<dbReference type="InterPro" id="IPR001138">
    <property type="entry name" value="Zn2Cys6_DnaBD"/>
</dbReference>
<keyword evidence="1" id="KW-0285">Flavoprotein</keyword>
<dbReference type="Proteomes" id="UP001222932">
    <property type="component" value="Unassembled WGS sequence"/>
</dbReference>
<dbReference type="SUPFAM" id="SSF57701">
    <property type="entry name" value="Zn2/Cys6 DNA-binding domain"/>
    <property type="match status" value="1"/>
</dbReference>
<sequence>MTITQRDIVIVGAGPVGLFLALLLHQLLGSAGLGPDLDLILEKVIGQGGQVGTNFVWRDADLKLVADLYWEAPTASGTDFWFGFNQPELESVLERAVLSGGIPLVRGYAVQGLQQDADGVNVHLEPFRLKATPRSCREGRPIRASYVVGCDGANSTVRRLEGFTTIDLNFENDSLIADLLLKDGFVPEQFKRLGAAQICDPTRPTTLVFSGKGRKRIEFMRLPDETQAMLLEKAWGLVAPWGFTPDNCELERKVIYTFKARWANEFFKDRVTLAGDALRQMSPFIGQGMNSGFRDAGALAWRLPLMLSGAADPTKLFQSYQEERLAHVRTLTEHCIDLGGVICETDPLKSKESHDALRAAPPAPQFDPPLGRPGILTAQDQAGHLALQRSLTTATREALFHELHGHARACENCRARRKKCKPPYPCQGCRDAGLTDCLVRDRARPMRRRRSQQASSAPIERSTYPERTKFVDMIDEELENLYKNKTGQDISLAIEERPTHPLCDLSMPLPPLPPPPSPSASDAMQMFIVHFLPFCSYMTPPRVASLYERYVSSPSTLSPDQFALTLSCLALGFVRLQGFGEDRLALVVREEDRMDVPYFRHAIDILENWGSASFTSLHALSTLWYYSTLECTTDVTRMIVSWMISQAKELGIHKEDEGMSSAYSPTDRADLMFIQILYAHYWATALTGNPPIIRPGEFETMSFRSRPVGDGEIVVLIPRRSFVELLVINTQLMINLHDPKNPAMSIDWMLQLEERWDKWCSTYVADGRTSGNIYTDPFIGVLWDWGRITLRTLTVHDRRLSMSSLAVLARAATRILECYGDIYRRLVYNLVWQHLRHVVTCAHIVIIAYWRFELTKSEAEHVLGLATWMLSLMEPRWQQQASEGIRKITQVANALGLNVATSSTLAVRPPDPGMGAFPPFTGEGDSNDFALPSGVLFEMFDQFNGGSGLGPTPQSIWTIDSLFLRSDYA</sequence>
<dbReference type="SMART" id="SM00066">
    <property type="entry name" value="GAL4"/>
    <property type="match status" value="1"/>
</dbReference>
<dbReference type="InterPro" id="IPR036188">
    <property type="entry name" value="FAD/NAD-bd_sf"/>
</dbReference>
<evidence type="ECO:0000313" key="6">
    <source>
        <dbReference type="Proteomes" id="UP001222932"/>
    </source>
</evidence>
<dbReference type="PANTHER" id="PTHR43476">
    <property type="entry name" value="3-(3-HYDROXY-PHENYL)PROPIONATE/3-HYDROXYCINNAMIC ACID HYDROXYLASE"/>
    <property type="match status" value="1"/>
</dbReference>
<keyword evidence="2" id="KW-0274">FAD</keyword>
<proteinExistence type="predicted"/>
<dbReference type="GO" id="GO:0071949">
    <property type="term" value="F:FAD binding"/>
    <property type="evidence" value="ECO:0007669"/>
    <property type="project" value="InterPro"/>
</dbReference>
<dbReference type="InterPro" id="IPR050631">
    <property type="entry name" value="PheA/TfdB_FAD_monoxygenase"/>
</dbReference>
<dbReference type="CDD" id="cd12148">
    <property type="entry name" value="fungal_TF_MHR"/>
    <property type="match status" value="1"/>
</dbReference>
<name>A0AAD3TT15_9TREE</name>
<gene>
    <name evidence="5" type="ORF">CspeluHIS016_0212040</name>
</gene>
<dbReference type="PROSITE" id="PS00463">
    <property type="entry name" value="ZN2_CY6_FUNGAL_1"/>
    <property type="match status" value="1"/>
</dbReference>
<dbReference type="PANTHER" id="PTHR43476:SF3">
    <property type="entry name" value="FAD-BINDING MONOOXYGENASE"/>
    <property type="match status" value="1"/>
</dbReference>
<dbReference type="InterPro" id="IPR036864">
    <property type="entry name" value="Zn2-C6_fun-type_DNA-bd_sf"/>
</dbReference>
<dbReference type="Gene3D" id="4.10.240.10">
    <property type="entry name" value="Zn(2)-C6 fungal-type DNA-binding domain"/>
    <property type="match status" value="1"/>
</dbReference>
<dbReference type="Gene3D" id="3.30.70.2450">
    <property type="match status" value="1"/>
</dbReference>
<feature type="domain" description="Zn(2)-C6 fungal-type" evidence="4">
    <location>
        <begin position="409"/>
        <end position="439"/>
    </location>
</feature>
<evidence type="ECO:0000256" key="3">
    <source>
        <dbReference type="ARBA" id="ARBA00023002"/>
    </source>
</evidence>
<dbReference type="EMBL" id="BTCM01000002">
    <property type="protein sequence ID" value="GMK56148.1"/>
    <property type="molecule type" value="Genomic_DNA"/>
</dbReference>
<keyword evidence="6" id="KW-1185">Reference proteome</keyword>
<dbReference type="SUPFAM" id="SSF51905">
    <property type="entry name" value="FAD/NAD(P)-binding domain"/>
    <property type="match status" value="1"/>
</dbReference>
<evidence type="ECO:0000256" key="1">
    <source>
        <dbReference type="ARBA" id="ARBA00022630"/>
    </source>
</evidence>